<organism evidence="1 2">
    <name type="scientific">Candidatus Chisholmbacteria bacterium RIFCSPHIGHO2_01_FULL_49_18</name>
    <dbReference type="NCBI Taxonomy" id="1797590"/>
    <lineage>
        <taxon>Bacteria</taxon>
        <taxon>Candidatus Chisholmiibacteriota</taxon>
    </lineage>
</organism>
<dbReference type="EMBL" id="MHCI01000008">
    <property type="protein sequence ID" value="OGY16973.1"/>
    <property type="molecule type" value="Genomic_DNA"/>
</dbReference>
<proteinExistence type="predicted"/>
<dbReference type="Pfam" id="PF05711">
    <property type="entry name" value="TylF"/>
    <property type="match status" value="1"/>
</dbReference>
<evidence type="ECO:0000313" key="2">
    <source>
        <dbReference type="Proteomes" id="UP000179069"/>
    </source>
</evidence>
<name>A0A1G1VNN6_9BACT</name>
<dbReference type="Gene3D" id="3.40.50.150">
    <property type="entry name" value="Vaccinia Virus protein VP39"/>
    <property type="match status" value="1"/>
</dbReference>
<dbReference type="InterPro" id="IPR008884">
    <property type="entry name" value="TylF_MeTrfase"/>
</dbReference>
<reference evidence="1 2" key="1">
    <citation type="journal article" date="2016" name="Nat. Commun.">
        <title>Thousands of microbial genomes shed light on interconnected biogeochemical processes in an aquifer system.</title>
        <authorList>
            <person name="Anantharaman K."/>
            <person name="Brown C.T."/>
            <person name="Hug L.A."/>
            <person name="Sharon I."/>
            <person name="Castelle C.J."/>
            <person name="Probst A.J."/>
            <person name="Thomas B.C."/>
            <person name="Singh A."/>
            <person name="Wilkins M.J."/>
            <person name="Karaoz U."/>
            <person name="Brodie E.L."/>
            <person name="Williams K.H."/>
            <person name="Hubbard S.S."/>
            <person name="Banfield J.F."/>
        </authorList>
    </citation>
    <scope>NUCLEOTIDE SEQUENCE [LARGE SCALE GENOMIC DNA]</scope>
</reference>
<dbReference type="PANTHER" id="PTHR40036">
    <property type="entry name" value="MACROCIN O-METHYLTRANSFERASE"/>
    <property type="match status" value="1"/>
</dbReference>
<dbReference type="InterPro" id="IPR029063">
    <property type="entry name" value="SAM-dependent_MTases_sf"/>
</dbReference>
<comment type="caution">
    <text evidence="1">The sequence shown here is derived from an EMBL/GenBank/DDBJ whole genome shotgun (WGS) entry which is preliminary data.</text>
</comment>
<evidence type="ECO:0008006" key="3">
    <source>
        <dbReference type="Google" id="ProtNLM"/>
    </source>
</evidence>
<dbReference type="Proteomes" id="UP000179069">
    <property type="component" value="Unassembled WGS sequence"/>
</dbReference>
<dbReference type="AlphaFoldDB" id="A0A1G1VNN6"/>
<dbReference type="SUPFAM" id="SSF53335">
    <property type="entry name" value="S-adenosyl-L-methionine-dependent methyltransferases"/>
    <property type="match status" value="1"/>
</dbReference>
<accession>A0A1G1VNN6</accession>
<protein>
    <recommendedName>
        <fullName evidence="3">Macrocin O-methyltransferase</fullName>
    </recommendedName>
</protein>
<gene>
    <name evidence="1" type="ORF">A2785_02450</name>
</gene>
<sequence length="236" mass="27253">MGVAHTQHYLKTIYQIADFSSFRNILELPRMLWILSKARAYTMLDIPRLVFLYRLTREADSTKLPGNIVECGVANGGSVAVLAFAARGTLMKRNIWLFDSFQGMPKPTKKDGKMAFDQYHEGWLKGDPVRVKQIFQELQIPLNNLRIVKGWFQETFPTVYVGQITLLHIDADWYESVELCLHKFYDSVVVGGSIVLDDYGCWEGCRRATDEFLKDRRLTGEFRQVDSSVAYYFRKS</sequence>
<evidence type="ECO:0000313" key="1">
    <source>
        <dbReference type="EMBL" id="OGY16973.1"/>
    </source>
</evidence>
<dbReference type="PANTHER" id="PTHR40036:SF1">
    <property type="entry name" value="MACROCIN O-METHYLTRANSFERASE"/>
    <property type="match status" value="1"/>
</dbReference>